<evidence type="ECO:0000259" key="1">
    <source>
        <dbReference type="Pfam" id="PF26563"/>
    </source>
</evidence>
<dbReference type="Gene3D" id="3.40.50.300">
    <property type="entry name" value="P-loop containing nucleotide triphosphate hydrolases"/>
    <property type="match status" value="1"/>
</dbReference>
<dbReference type="AlphaFoldDB" id="A0A8I1HYP9"/>
<accession>A0A8I1HYP9</accession>
<dbReference type="InterPro" id="IPR022521">
    <property type="entry name" value="Rv3660c"/>
</dbReference>
<dbReference type="PANTHER" id="PTHR43384:SF11">
    <property type="entry name" value="SEPTUM SITE DETERMINING PROTEIN"/>
    <property type="match status" value="1"/>
</dbReference>
<dbReference type="InterPro" id="IPR059050">
    <property type="entry name" value="Rv3660c_N"/>
</dbReference>
<dbReference type="InterPro" id="IPR027417">
    <property type="entry name" value="P-loop_NTPase"/>
</dbReference>
<dbReference type="Pfam" id="PF26563">
    <property type="entry name" value="Rv3660c_N"/>
    <property type="match status" value="1"/>
</dbReference>
<evidence type="ECO:0000313" key="3">
    <source>
        <dbReference type="Proteomes" id="UP000603369"/>
    </source>
</evidence>
<dbReference type="PANTHER" id="PTHR43384">
    <property type="entry name" value="SEPTUM SITE-DETERMINING PROTEIN MIND HOMOLOG, CHLOROPLASTIC-RELATED"/>
    <property type="match status" value="1"/>
</dbReference>
<gene>
    <name evidence="2" type="ORF">JDP02_07490</name>
</gene>
<proteinExistence type="predicted"/>
<name>A0A8I1HYP9_9CORY</name>
<dbReference type="SUPFAM" id="SSF52540">
    <property type="entry name" value="P-loop containing nucleoside triphosphate hydrolases"/>
    <property type="match status" value="1"/>
</dbReference>
<reference evidence="2 3" key="1">
    <citation type="submission" date="2020-12" db="EMBL/GenBank/DDBJ databases">
        <title>Draft genome sequence of the commensal strain Corynebacterium tuberculostearicum MFP09/CIP 102622 isolated from human skin.</title>
        <authorList>
            <person name="Boukerb A.M."/>
            <person name="Janvier X."/>
            <person name="Feuilloley M.G.J."/>
            <person name="Groboillot A."/>
        </authorList>
    </citation>
    <scope>NUCLEOTIDE SEQUENCE [LARGE SCALE GENOMIC DNA]</scope>
    <source>
        <strain evidence="2 3">CIP 102622</strain>
    </source>
</reference>
<dbReference type="GO" id="GO:0051782">
    <property type="term" value="P:negative regulation of cell division"/>
    <property type="evidence" value="ECO:0007669"/>
    <property type="project" value="TreeGrafter"/>
</dbReference>
<comment type="caution">
    <text evidence="2">The sequence shown here is derived from an EMBL/GenBank/DDBJ whole genome shotgun (WGS) entry which is preliminary data.</text>
</comment>
<organism evidence="2 3">
    <name type="scientific">Corynebacterium tuberculostearicum</name>
    <dbReference type="NCBI Taxonomy" id="38304"/>
    <lineage>
        <taxon>Bacteria</taxon>
        <taxon>Bacillati</taxon>
        <taxon>Actinomycetota</taxon>
        <taxon>Actinomycetes</taxon>
        <taxon>Mycobacteriales</taxon>
        <taxon>Corynebacteriaceae</taxon>
        <taxon>Corynebacterium</taxon>
    </lineage>
</organism>
<dbReference type="GO" id="GO:0005829">
    <property type="term" value="C:cytosol"/>
    <property type="evidence" value="ECO:0007669"/>
    <property type="project" value="TreeGrafter"/>
</dbReference>
<dbReference type="EMBL" id="JAEHFL010000010">
    <property type="protein sequence ID" value="MBK3428352.1"/>
    <property type="molecule type" value="Genomic_DNA"/>
</dbReference>
<sequence length="355" mass="36282">MNALHPDSAVIVVAIGDEALRAEAVHAAAATSHDVLTVTDPRDIPRSLPGAYAVLVDSLMARVVAAAQRTHTASAPVLFLAADPGPIDYEAALACHAESAFIIPAQVKELLASIAAAGAPQEARPGSATIAVVGASGGVGASTFAAALARTQCAADGRALLVDAHPYSGGLDLLLGVEAEPGARWPELTVGDGSIDAADLYRALPSTPDGVAVLSAARSTVADPFRLDKDLLARVVGAAQAGEGICVVDCTPETIPDACTHVVIVVAAEVRSAASAAQLLARLDAARRRCVVVLRQRQWASLSAAEVERIVHSTVLAELPTLRGLTRAVEIGGLPQRLPAPLRKAARAVLEEVGV</sequence>
<dbReference type="RefSeq" id="WP_200435930.1">
    <property type="nucleotide sequence ID" value="NZ_JAEHFL010000010.1"/>
</dbReference>
<dbReference type="InterPro" id="IPR050625">
    <property type="entry name" value="ParA/MinD_ATPase"/>
</dbReference>
<dbReference type="GO" id="GO:0009898">
    <property type="term" value="C:cytoplasmic side of plasma membrane"/>
    <property type="evidence" value="ECO:0007669"/>
    <property type="project" value="TreeGrafter"/>
</dbReference>
<dbReference type="GO" id="GO:0016887">
    <property type="term" value="F:ATP hydrolysis activity"/>
    <property type="evidence" value="ECO:0007669"/>
    <property type="project" value="TreeGrafter"/>
</dbReference>
<keyword evidence="3" id="KW-1185">Reference proteome</keyword>
<dbReference type="NCBIfam" id="TIGR03815">
    <property type="entry name" value="CpaE_hom_Actino"/>
    <property type="match status" value="1"/>
</dbReference>
<protein>
    <submittedName>
        <fullName evidence="2">Septum formation initiator</fullName>
    </submittedName>
</protein>
<evidence type="ECO:0000313" key="2">
    <source>
        <dbReference type="EMBL" id="MBK3428352.1"/>
    </source>
</evidence>
<dbReference type="GO" id="GO:0005524">
    <property type="term" value="F:ATP binding"/>
    <property type="evidence" value="ECO:0007669"/>
    <property type="project" value="TreeGrafter"/>
</dbReference>
<dbReference type="Proteomes" id="UP000603369">
    <property type="component" value="Unassembled WGS sequence"/>
</dbReference>
<feature type="domain" description="Rv3660c-like CheY-like N-terminal" evidence="1">
    <location>
        <begin position="15"/>
        <end position="123"/>
    </location>
</feature>